<reference evidence="1 2" key="1">
    <citation type="submission" date="2016-10" db="EMBL/GenBank/DDBJ databases">
        <authorList>
            <person name="de Groot N.N."/>
        </authorList>
    </citation>
    <scope>NUCLEOTIDE SEQUENCE [LARGE SCALE GENOMIC DNA]</scope>
    <source>
        <strain evidence="1 2">Vu-144</strain>
    </source>
</reference>
<dbReference type="EMBL" id="FNQY01000012">
    <property type="protein sequence ID" value="SEA28034.1"/>
    <property type="molecule type" value="Genomic_DNA"/>
</dbReference>
<sequence length="117" mass="12664">MVQLSKVLPACGFVIAVALVGITSAFKDAPKTNGNNFAQAYFQFTGTHNQEDNRLEWTQITQAQYDALDCPGSLKGCSMIGDLNASDNHPVEVYVDNTTNETPQTGTHVSVVNNKDN</sequence>
<evidence type="ECO:0000313" key="2">
    <source>
        <dbReference type="Proteomes" id="UP000199041"/>
    </source>
</evidence>
<organism evidence="1 2">
    <name type="scientific">Arachidicoccus rhizosphaerae</name>
    <dbReference type="NCBI Taxonomy" id="551991"/>
    <lineage>
        <taxon>Bacteria</taxon>
        <taxon>Pseudomonadati</taxon>
        <taxon>Bacteroidota</taxon>
        <taxon>Chitinophagia</taxon>
        <taxon>Chitinophagales</taxon>
        <taxon>Chitinophagaceae</taxon>
        <taxon>Arachidicoccus</taxon>
    </lineage>
</organism>
<proteinExistence type="predicted"/>
<accession>A0A1H3ZXJ7</accession>
<dbReference type="Proteomes" id="UP000199041">
    <property type="component" value="Unassembled WGS sequence"/>
</dbReference>
<gene>
    <name evidence="1" type="ORF">SAMN05192529_11279</name>
</gene>
<dbReference type="RefSeq" id="WP_091398356.1">
    <property type="nucleotide sequence ID" value="NZ_FNQY01000012.1"/>
</dbReference>
<evidence type="ECO:0000313" key="1">
    <source>
        <dbReference type="EMBL" id="SEA28034.1"/>
    </source>
</evidence>
<dbReference type="OrthoDB" id="681007at2"/>
<dbReference type="AlphaFoldDB" id="A0A1H3ZXJ7"/>
<protein>
    <submittedName>
        <fullName evidence="1">Uncharacterized protein</fullName>
    </submittedName>
</protein>
<keyword evidence="2" id="KW-1185">Reference proteome</keyword>
<name>A0A1H3ZXJ7_9BACT</name>